<protein>
    <submittedName>
        <fullName evidence="5">P-loop containing nucleoside triphosphate hydrolase protein</fullName>
    </submittedName>
</protein>
<dbReference type="PANTHER" id="PTHR45644">
    <property type="entry name" value="AAA ATPASE, PUTATIVE (AFU_ORTHOLOGUE AFUA_2G12920)-RELATED-RELATED"/>
    <property type="match status" value="1"/>
</dbReference>
<proteinExistence type="predicted"/>
<dbReference type="Gene3D" id="3.40.50.300">
    <property type="entry name" value="P-loop containing nucleotide triphosphate hydrolases"/>
    <property type="match status" value="2"/>
</dbReference>
<dbReference type="SUPFAM" id="SSF52540">
    <property type="entry name" value="P-loop containing nucleoside triphosphate hydrolases"/>
    <property type="match status" value="1"/>
</dbReference>
<dbReference type="Proteomes" id="UP001283341">
    <property type="component" value="Unassembled WGS sequence"/>
</dbReference>
<evidence type="ECO:0000256" key="2">
    <source>
        <dbReference type="ARBA" id="ARBA00022840"/>
    </source>
</evidence>
<name>A0AAE0I108_9PEZI</name>
<dbReference type="PANTHER" id="PTHR45644:SF56">
    <property type="entry name" value="AAA ATPASE, PUTATIVE (AFU_ORTHOLOGUE AFUA_2G12920)-RELATED"/>
    <property type="match status" value="1"/>
</dbReference>
<dbReference type="GO" id="GO:0016887">
    <property type="term" value="F:ATP hydrolysis activity"/>
    <property type="evidence" value="ECO:0007669"/>
    <property type="project" value="InterPro"/>
</dbReference>
<keyword evidence="5" id="KW-0378">Hydrolase</keyword>
<dbReference type="InterPro" id="IPR003959">
    <property type="entry name" value="ATPase_AAA_core"/>
</dbReference>
<sequence length="381" mass="42138">MPRSHDERLEEDGLDDSQPHRHQSFSFPSLESDFTISSELRNCVVKPGISTNTTFDDINITQPTLEALDFLAMSLLNPPGYNFGVLSRSNTPRVLLYGPPGTGMSLLVKTLAKHTNSTLITLTEADIQSTDISNSRHTIQRLFAYAGRNQPILEAVHACYISQFPIELDKIKSDQTPSPLVIASTNKPYDIDESILRRLITRIVVDLPDATGREHILGIHLRDEPLSKEVDLSELARNTPDYTGLDLAELVAAAAARHAERDNIKRAVFSVGLGWHHPSIHVFHHNNSGAHGKGVSKPPYQTVRSSSGTTTQRQPKNDSTWAVAGLGQAQRMITRAHLFRARAGIYPTFLADTVARIREFDAKYGNASFRGRPGLFSSTSR</sequence>
<reference evidence="5" key="1">
    <citation type="journal article" date="2023" name="Mol. Phylogenet. Evol.">
        <title>Genome-scale phylogeny and comparative genomics of the fungal order Sordariales.</title>
        <authorList>
            <person name="Hensen N."/>
            <person name="Bonometti L."/>
            <person name="Westerberg I."/>
            <person name="Brannstrom I.O."/>
            <person name="Guillou S."/>
            <person name="Cros-Aarteil S."/>
            <person name="Calhoun S."/>
            <person name="Haridas S."/>
            <person name="Kuo A."/>
            <person name="Mondo S."/>
            <person name="Pangilinan J."/>
            <person name="Riley R."/>
            <person name="LaButti K."/>
            <person name="Andreopoulos B."/>
            <person name="Lipzen A."/>
            <person name="Chen C."/>
            <person name="Yan M."/>
            <person name="Daum C."/>
            <person name="Ng V."/>
            <person name="Clum A."/>
            <person name="Steindorff A."/>
            <person name="Ohm R.A."/>
            <person name="Martin F."/>
            <person name="Silar P."/>
            <person name="Natvig D.O."/>
            <person name="Lalanne C."/>
            <person name="Gautier V."/>
            <person name="Ament-Velasquez S.L."/>
            <person name="Kruys A."/>
            <person name="Hutchinson M.I."/>
            <person name="Powell A.J."/>
            <person name="Barry K."/>
            <person name="Miller A.N."/>
            <person name="Grigoriev I.V."/>
            <person name="Debuchy R."/>
            <person name="Gladieux P."/>
            <person name="Hiltunen Thoren M."/>
            <person name="Johannesson H."/>
        </authorList>
    </citation>
    <scope>NUCLEOTIDE SEQUENCE</scope>
    <source>
        <strain evidence="5">CBS 118394</strain>
    </source>
</reference>
<dbReference type="InterPro" id="IPR051701">
    <property type="entry name" value="Mito_OM_Translocase_MSP1"/>
</dbReference>
<keyword evidence="2" id="KW-0067">ATP-binding</keyword>
<dbReference type="EMBL" id="JAUEDM010000005">
    <property type="protein sequence ID" value="KAK3316451.1"/>
    <property type="molecule type" value="Genomic_DNA"/>
</dbReference>
<evidence type="ECO:0000256" key="3">
    <source>
        <dbReference type="SAM" id="MobiDB-lite"/>
    </source>
</evidence>
<feature type="region of interest" description="Disordered" evidence="3">
    <location>
        <begin position="1"/>
        <end position="22"/>
    </location>
</feature>
<dbReference type="GO" id="GO:0005741">
    <property type="term" value="C:mitochondrial outer membrane"/>
    <property type="evidence" value="ECO:0007669"/>
    <property type="project" value="TreeGrafter"/>
</dbReference>
<dbReference type="Pfam" id="PF00004">
    <property type="entry name" value="AAA"/>
    <property type="match status" value="1"/>
</dbReference>
<accession>A0AAE0I108</accession>
<evidence type="ECO:0000259" key="4">
    <source>
        <dbReference type="Pfam" id="PF00004"/>
    </source>
</evidence>
<dbReference type="GO" id="GO:0005524">
    <property type="term" value="F:ATP binding"/>
    <property type="evidence" value="ECO:0007669"/>
    <property type="project" value="UniProtKB-KW"/>
</dbReference>
<feature type="domain" description="ATPase AAA-type core" evidence="4">
    <location>
        <begin position="94"/>
        <end position="205"/>
    </location>
</feature>
<evidence type="ECO:0000256" key="1">
    <source>
        <dbReference type="ARBA" id="ARBA00022741"/>
    </source>
</evidence>
<dbReference type="AlphaFoldDB" id="A0AAE0I108"/>
<evidence type="ECO:0000313" key="6">
    <source>
        <dbReference type="Proteomes" id="UP001283341"/>
    </source>
</evidence>
<evidence type="ECO:0000313" key="5">
    <source>
        <dbReference type="EMBL" id="KAK3316451.1"/>
    </source>
</evidence>
<dbReference type="Gene3D" id="1.10.8.60">
    <property type="match status" value="1"/>
</dbReference>
<reference evidence="5" key="2">
    <citation type="submission" date="2023-06" db="EMBL/GenBank/DDBJ databases">
        <authorList>
            <consortium name="Lawrence Berkeley National Laboratory"/>
            <person name="Haridas S."/>
            <person name="Hensen N."/>
            <person name="Bonometti L."/>
            <person name="Westerberg I."/>
            <person name="Brannstrom I.O."/>
            <person name="Guillou S."/>
            <person name="Cros-Aarteil S."/>
            <person name="Calhoun S."/>
            <person name="Kuo A."/>
            <person name="Mondo S."/>
            <person name="Pangilinan J."/>
            <person name="Riley R."/>
            <person name="Labutti K."/>
            <person name="Andreopoulos B."/>
            <person name="Lipzen A."/>
            <person name="Chen C."/>
            <person name="Yanf M."/>
            <person name="Daum C."/>
            <person name="Ng V."/>
            <person name="Clum A."/>
            <person name="Steindorff A."/>
            <person name="Ohm R."/>
            <person name="Martin F."/>
            <person name="Silar P."/>
            <person name="Natvig D."/>
            <person name="Lalanne C."/>
            <person name="Gautier V."/>
            <person name="Ament-Velasquez S.L."/>
            <person name="Kruys A."/>
            <person name="Hutchinson M.I."/>
            <person name="Powell A.J."/>
            <person name="Barry K."/>
            <person name="Miller A.N."/>
            <person name="Grigoriev I.V."/>
            <person name="Debuchy R."/>
            <person name="Gladieux P."/>
            <person name="Thoren M.H."/>
            <person name="Johannesson H."/>
        </authorList>
    </citation>
    <scope>NUCLEOTIDE SEQUENCE</scope>
    <source>
        <strain evidence="5">CBS 118394</strain>
    </source>
</reference>
<dbReference type="InterPro" id="IPR027417">
    <property type="entry name" value="P-loop_NTPase"/>
</dbReference>
<feature type="region of interest" description="Disordered" evidence="3">
    <location>
        <begin position="286"/>
        <end position="319"/>
    </location>
</feature>
<comment type="caution">
    <text evidence="5">The sequence shown here is derived from an EMBL/GenBank/DDBJ whole genome shotgun (WGS) entry which is preliminary data.</text>
</comment>
<organism evidence="5 6">
    <name type="scientific">Apodospora peruviana</name>
    <dbReference type="NCBI Taxonomy" id="516989"/>
    <lineage>
        <taxon>Eukaryota</taxon>
        <taxon>Fungi</taxon>
        <taxon>Dikarya</taxon>
        <taxon>Ascomycota</taxon>
        <taxon>Pezizomycotina</taxon>
        <taxon>Sordariomycetes</taxon>
        <taxon>Sordariomycetidae</taxon>
        <taxon>Sordariales</taxon>
        <taxon>Lasiosphaeriaceae</taxon>
        <taxon>Apodospora</taxon>
    </lineage>
</organism>
<keyword evidence="1" id="KW-0547">Nucleotide-binding</keyword>
<feature type="compositionally biased region" description="Polar residues" evidence="3">
    <location>
        <begin position="302"/>
        <end position="319"/>
    </location>
</feature>
<gene>
    <name evidence="5" type="ORF">B0H66DRAFT_625608</name>
</gene>
<keyword evidence="6" id="KW-1185">Reference proteome</keyword>